<dbReference type="InParanoid" id="A7SL17"/>
<dbReference type="Proteomes" id="UP000001593">
    <property type="component" value="Unassembled WGS sequence"/>
</dbReference>
<dbReference type="AlphaFoldDB" id="A7SL17"/>
<feature type="non-terminal residue" evidence="1">
    <location>
        <position position="1"/>
    </location>
</feature>
<evidence type="ECO:0000313" key="2">
    <source>
        <dbReference type="Proteomes" id="UP000001593"/>
    </source>
</evidence>
<keyword evidence="2" id="KW-1185">Reference proteome</keyword>
<sequence>LKQIRQSRVLGIEINEHLNWDHHVDNVAKKVSSGIGALRRIRDFVDRDTLLSIHNAIIRPHFNYCSEVWDTLGQGNSKRLQKLQNRAARVITRTSNEDPASGALAELGWDTLEVQR</sequence>
<accession>A7SL17</accession>
<dbReference type="OMA" id="FNYCSEV"/>
<dbReference type="EMBL" id="DS469693">
    <property type="protein sequence ID" value="EDO35618.1"/>
    <property type="molecule type" value="Genomic_DNA"/>
</dbReference>
<dbReference type="PhylomeDB" id="A7SL17"/>
<dbReference type="STRING" id="45351.A7SL17"/>
<organism evidence="1 2">
    <name type="scientific">Nematostella vectensis</name>
    <name type="common">Starlet sea anemone</name>
    <dbReference type="NCBI Taxonomy" id="45351"/>
    <lineage>
        <taxon>Eukaryota</taxon>
        <taxon>Metazoa</taxon>
        <taxon>Cnidaria</taxon>
        <taxon>Anthozoa</taxon>
        <taxon>Hexacorallia</taxon>
        <taxon>Actiniaria</taxon>
        <taxon>Edwardsiidae</taxon>
        <taxon>Nematostella</taxon>
    </lineage>
</organism>
<proteinExistence type="predicted"/>
<feature type="non-terminal residue" evidence="1">
    <location>
        <position position="116"/>
    </location>
</feature>
<gene>
    <name evidence="1" type="ORF">NEMVEDRAFT_v1g43868</name>
</gene>
<evidence type="ECO:0000313" key="1">
    <source>
        <dbReference type="EMBL" id="EDO35618.1"/>
    </source>
</evidence>
<protein>
    <submittedName>
        <fullName evidence="1">Uncharacterized protein</fullName>
    </submittedName>
</protein>
<dbReference type="HOGENOM" id="CLU_135414_0_0_1"/>
<reference evidence="1 2" key="1">
    <citation type="journal article" date="2007" name="Science">
        <title>Sea anemone genome reveals ancestral eumetazoan gene repertoire and genomic organization.</title>
        <authorList>
            <person name="Putnam N.H."/>
            <person name="Srivastava M."/>
            <person name="Hellsten U."/>
            <person name="Dirks B."/>
            <person name="Chapman J."/>
            <person name="Salamov A."/>
            <person name="Terry A."/>
            <person name="Shapiro H."/>
            <person name="Lindquist E."/>
            <person name="Kapitonov V.V."/>
            <person name="Jurka J."/>
            <person name="Genikhovich G."/>
            <person name="Grigoriev I.V."/>
            <person name="Lucas S.M."/>
            <person name="Steele R.E."/>
            <person name="Finnerty J.R."/>
            <person name="Technau U."/>
            <person name="Martindale M.Q."/>
            <person name="Rokhsar D.S."/>
        </authorList>
    </citation>
    <scope>NUCLEOTIDE SEQUENCE [LARGE SCALE GENOMIC DNA]</scope>
    <source>
        <strain evidence="2">CH2 X CH6</strain>
    </source>
</reference>
<name>A7SL17_NEMVE</name>